<dbReference type="PANTHER" id="PTHR38031:SF1">
    <property type="entry name" value="SULFUR CARRIER PROTEIN CYSO"/>
    <property type="match status" value="1"/>
</dbReference>
<dbReference type="AlphaFoldDB" id="A0A345Y7V0"/>
<evidence type="ECO:0000313" key="2">
    <source>
        <dbReference type="Proteomes" id="UP000254537"/>
    </source>
</evidence>
<sequence length="89" mass="9634">MPRIAFAPAIQRHIASPERDVAAATVGAALEAVFCIQPELRGYLLDDQGQLRRHLAVFVDGRAIRDRQHLSDPIGASSQIYVVQALTGG</sequence>
<dbReference type="PANTHER" id="PTHR38031">
    <property type="entry name" value="SULFUR CARRIER PROTEIN SLR0821-RELATED"/>
    <property type="match status" value="1"/>
</dbReference>
<dbReference type="EMBL" id="CP031337">
    <property type="protein sequence ID" value="AXK40002.1"/>
    <property type="molecule type" value="Genomic_DNA"/>
</dbReference>
<dbReference type="InterPro" id="IPR003749">
    <property type="entry name" value="ThiS/MoaD-like"/>
</dbReference>
<dbReference type="InterPro" id="IPR052045">
    <property type="entry name" value="Sulfur_Carrier/Prot_Modifier"/>
</dbReference>
<dbReference type="InterPro" id="IPR012675">
    <property type="entry name" value="Beta-grasp_dom_sf"/>
</dbReference>
<dbReference type="SUPFAM" id="SSF54285">
    <property type="entry name" value="MoaD/ThiS"/>
    <property type="match status" value="1"/>
</dbReference>
<dbReference type="KEGG" id="ccah:DWG20_11430"/>
<dbReference type="RefSeq" id="WP_115433932.1">
    <property type="nucleotide sequence ID" value="NZ_CP031337.1"/>
</dbReference>
<dbReference type="Proteomes" id="UP000254537">
    <property type="component" value="Chromosome"/>
</dbReference>
<organism evidence="1 2">
    <name type="scientific">Crenobacter cavernae</name>
    <dbReference type="NCBI Taxonomy" id="2290923"/>
    <lineage>
        <taxon>Bacteria</taxon>
        <taxon>Pseudomonadati</taxon>
        <taxon>Pseudomonadota</taxon>
        <taxon>Betaproteobacteria</taxon>
        <taxon>Neisseriales</taxon>
        <taxon>Neisseriaceae</taxon>
        <taxon>Crenobacter</taxon>
    </lineage>
</organism>
<evidence type="ECO:0000313" key="1">
    <source>
        <dbReference type="EMBL" id="AXK40002.1"/>
    </source>
</evidence>
<name>A0A345Y7V0_9NEIS</name>
<protein>
    <submittedName>
        <fullName evidence="1">MoaD/ThiS family protein</fullName>
    </submittedName>
</protein>
<dbReference type="OrthoDB" id="6894792at2"/>
<dbReference type="Pfam" id="PF02597">
    <property type="entry name" value="ThiS"/>
    <property type="match status" value="1"/>
</dbReference>
<dbReference type="InterPro" id="IPR016155">
    <property type="entry name" value="Mopterin_synth/thiamin_S_b"/>
</dbReference>
<gene>
    <name evidence="1" type="ORF">DWG20_11430</name>
</gene>
<proteinExistence type="predicted"/>
<reference evidence="1 2" key="1">
    <citation type="submission" date="2018-07" db="EMBL/GenBank/DDBJ databases">
        <title>Crenobacter cavernae sp. nov., isolated from a karst cave.</title>
        <authorList>
            <person name="Zhu H."/>
        </authorList>
    </citation>
    <scope>NUCLEOTIDE SEQUENCE [LARGE SCALE GENOMIC DNA]</scope>
    <source>
        <strain evidence="1 2">K1W11S-77</strain>
    </source>
</reference>
<accession>A0A345Y7V0</accession>
<dbReference type="Gene3D" id="3.10.20.30">
    <property type="match status" value="1"/>
</dbReference>